<organism evidence="1 2">
    <name type="scientific">Solirubrobacter ginsenosidimutans</name>
    <dbReference type="NCBI Taxonomy" id="490573"/>
    <lineage>
        <taxon>Bacteria</taxon>
        <taxon>Bacillati</taxon>
        <taxon>Actinomycetota</taxon>
        <taxon>Thermoleophilia</taxon>
        <taxon>Solirubrobacterales</taxon>
        <taxon>Solirubrobacteraceae</taxon>
        <taxon>Solirubrobacter</taxon>
    </lineage>
</organism>
<keyword evidence="2" id="KW-1185">Reference proteome</keyword>
<evidence type="ECO:0000313" key="1">
    <source>
        <dbReference type="EMBL" id="MDA0160163.1"/>
    </source>
</evidence>
<comment type="caution">
    <text evidence="1">The sequence shown here is derived from an EMBL/GenBank/DDBJ whole genome shotgun (WGS) entry which is preliminary data.</text>
</comment>
<accession>A0A9X3MUR1</accession>
<gene>
    <name evidence="1" type="ORF">OM076_07810</name>
</gene>
<sequence>MRDTLTMAMAMIDLQRRRPGPRADELLERLQSSLAIEPPVPWNETGHARIPLGRERDDAREHLAELLNALGDDWSDHIAIL</sequence>
<evidence type="ECO:0000313" key="2">
    <source>
        <dbReference type="Proteomes" id="UP001149140"/>
    </source>
</evidence>
<dbReference type="AlphaFoldDB" id="A0A9X3MUR1"/>
<dbReference type="Proteomes" id="UP001149140">
    <property type="component" value="Unassembled WGS sequence"/>
</dbReference>
<reference evidence="1" key="1">
    <citation type="submission" date="2022-10" db="EMBL/GenBank/DDBJ databases">
        <title>The WGS of Solirubrobacter ginsenosidimutans DSM 21036.</title>
        <authorList>
            <person name="Jiang Z."/>
        </authorList>
    </citation>
    <scope>NUCLEOTIDE SEQUENCE</scope>
    <source>
        <strain evidence="1">DSM 21036</strain>
    </source>
</reference>
<dbReference type="EMBL" id="JAPDOD010000004">
    <property type="protein sequence ID" value="MDA0160163.1"/>
    <property type="molecule type" value="Genomic_DNA"/>
</dbReference>
<proteinExistence type="predicted"/>
<dbReference type="RefSeq" id="WP_270038930.1">
    <property type="nucleotide sequence ID" value="NZ_JAPDOD010000004.1"/>
</dbReference>
<protein>
    <submittedName>
        <fullName evidence="1">Uncharacterized protein</fullName>
    </submittedName>
</protein>
<name>A0A9X3MUR1_9ACTN</name>